<dbReference type="InterPro" id="IPR002701">
    <property type="entry name" value="CM_II_prokaryot"/>
</dbReference>
<dbReference type="OrthoDB" id="3267837at2"/>
<accession>A0A161I0Q0</accession>
<sequence length="125" mass="13742">MADPFDESPVPAGGRPMPAEILELRGTIDNIDAALVHLLAERFRATHRVGELKATNGMPPADPQRDRQQIDRLKSLASGAGLDPEFAEQFRNFIVSEVIRHHERIAAEHAAGRRLGDAPPLDTYS</sequence>
<proteinExistence type="predicted"/>
<dbReference type="EMBL" id="CP014209">
    <property type="protein sequence ID" value="ANC30695.1"/>
    <property type="molecule type" value="Genomic_DNA"/>
</dbReference>
<evidence type="ECO:0000313" key="4">
    <source>
        <dbReference type="Proteomes" id="UP000076794"/>
    </source>
</evidence>
<feature type="domain" description="Chorismate mutase" evidence="2">
    <location>
        <begin position="15"/>
        <end position="106"/>
    </location>
</feature>
<dbReference type="Pfam" id="PF01817">
    <property type="entry name" value="CM_2"/>
    <property type="match status" value="1"/>
</dbReference>
<dbReference type="PATRIC" id="fig|1300344.3.peg.1133"/>
<dbReference type="NCBIfam" id="NF006691">
    <property type="entry name" value="PRK09239.1"/>
    <property type="match status" value="1"/>
</dbReference>
<evidence type="ECO:0000259" key="2">
    <source>
        <dbReference type="PROSITE" id="PS51168"/>
    </source>
</evidence>
<dbReference type="SMART" id="SM00830">
    <property type="entry name" value="CM_2"/>
    <property type="match status" value="1"/>
</dbReference>
<evidence type="ECO:0000313" key="3">
    <source>
        <dbReference type="EMBL" id="ANC30695.1"/>
    </source>
</evidence>
<dbReference type="Gene3D" id="1.20.59.10">
    <property type="entry name" value="Chorismate mutase"/>
    <property type="match status" value="1"/>
</dbReference>
<evidence type="ECO:0000256" key="1">
    <source>
        <dbReference type="ARBA" id="ARBA00023235"/>
    </source>
</evidence>
<dbReference type="GO" id="GO:0004106">
    <property type="term" value="F:chorismate mutase activity"/>
    <property type="evidence" value="ECO:0007669"/>
    <property type="project" value="InterPro"/>
</dbReference>
<organism evidence="3 4">
    <name type="scientific">Isoptericola dokdonensis DS-3</name>
    <dbReference type="NCBI Taxonomy" id="1300344"/>
    <lineage>
        <taxon>Bacteria</taxon>
        <taxon>Bacillati</taxon>
        <taxon>Actinomycetota</taxon>
        <taxon>Actinomycetes</taxon>
        <taxon>Micrococcales</taxon>
        <taxon>Promicromonosporaceae</taxon>
        <taxon>Isoptericola</taxon>
    </lineage>
</organism>
<dbReference type="PANTHER" id="PTHR38041:SF1">
    <property type="entry name" value="CHORISMATE MUTASE"/>
    <property type="match status" value="1"/>
</dbReference>
<dbReference type="Proteomes" id="UP000076794">
    <property type="component" value="Chromosome"/>
</dbReference>
<dbReference type="RefSeq" id="WP_068202021.1">
    <property type="nucleotide sequence ID" value="NZ_CP014209.1"/>
</dbReference>
<dbReference type="InterPro" id="IPR036979">
    <property type="entry name" value="CM_dom_sf"/>
</dbReference>
<dbReference type="GO" id="GO:0046417">
    <property type="term" value="P:chorismate metabolic process"/>
    <property type="evidence" value="ECO:0007669"/>
    <property type="project" value="InterPro"/>
</dbReference>
<name>A0A161I0Q0_9MICO</name>
<dbReference type="SUPFAM" id="SSF48600">
    <property type="entry name" value="Chorismate mutase II"/>
    <property type="match status" value="1"/>
</dbReference>
<keyword evidence="4" id="KW-1185">Reference proteome</keyword>
<dbReference type="InterPro" id="IPR051331">
    <property type="entry name" value="Chorismate_mutase-related"/>
</dbReference>
<dbReference type="NCBIfam" id="TIGR01795">
    <property type="entry name" value="CM_mono_cladeE"/>
    <property type="match status" value="1"/>
</dbReference>
<dbReference type="GO" id="GO:0009697">
    <property type="term" value="P:salicylic acid biosynthetic process"/>
    <property type="evidence" value="ECO:0007669"/>
    <property type="project" value="TreeGrafter"/>
</dbReference>
<dbReference type="AlphaFoldDB" id="A0A161I0Q0"/>
<gene>
    <name evidence="3" type="primary">tyrA</name>
    <name evidence="3" type="ORF">I598_1126</name>
</gene>
<dbReference type="PROSITE" id="PS51168">
    <property type="entry name" value="CHORISMATE_MUT_2"/>
    <property type="match status" value="1"/>
</dbReference>
<dbReference type="InterPro" id="IPR010951">
    <property type="entry name" value="CM_bact"/>
</dbReference>
<dbReference type="STRING" id="1300344.I598_1126"/>
<keyword evidence="1" id="KW-0413">Isomerase</keyword>
<protein>
    <submittedName>
        <fullName evidence="3">T-protein</fullName>
    </submittedName>
</protein>
<dbReference type="KEGG" id="ido:I598_1126"/>
<dbReference type="PANTHER" id="PTHR38041">
    <property type="entry name" value="CHORISMATE MUTASE"/>
    <property type="match status" value="1"/>
</dbReference>
<dbReference type="InterPro" id="IPR036263">
    <property type="entry name" value="Chorismate_II_sf"/>
</dbReference>
<reference evidence="3 4" key="1">
    <citation type="submission" date="2016-01" db="EMBL/GenBank/DDBJ databases">
        <title>Complete genome sequence of a soil Actinobacterium, Isoptericola dokdonensis DS-3.</title>
        <authorList>
            <person name="Kwon S.-K."/>
            <person name="Kim J.F."/>
        </authorList>
    </citation>
    <scope>NUCLEOTIDE SEQUENCE [LARGE SCALE GENOMIC DNA]</scope>
    <source>
        <strain evidence="3 4">DS-3</strain>
    </source>
</reference>